<dbReference type="Proteomes" id="UP001152798">
    <property type="component" value="Chromosome 4"/>
</dbReference>
<dbReference type="InterPro" id="IPR040079">
    <property type="entry name" value="Glutathione_S-Trfase"/>
</dbReference>
<keyword evidence="3" id="KW-0732">Signal</keyword>
<dbReference type="SFLD" id="SFLDS00019">
    <property type="entry name" value="Glutathione_Transferase_(cytos"/>
    <property type="match status" value="1"/>
</dbReference>
<feature type="domain" description="GST N-terminal" evidence="4">
    <location>
        <begin position="29"/>
        <end position="110"/>
    </location>
</feature>
<keyword evidence="2" id="KW-0472">Membrane</keyword>
<comment type="similarity">
    <text evidence="1">Belongs to the GST superfamily.</text>
</comment>
<dbReference type="SUPFAM" id="SSF52833">
    <property type="entry name" value="Thioredoxin-like"/>
    <property type="match status" value="1"/>
</dbReference>
<evidence type="ECO:0000259" key="4">
    <source>
        <dbReference type="PROSITE" id="PS50404"/>
    </source>
</evidence>
<dbReference type="Gene3D" id="3.40.30.10">
    <property type="entry name" value="Glutaredoxin"/>
    <property type="match status" value="1"/>
</dbReference>
<dbReference type="GO" id="GO:0008053">
    <property type="term" value="P:mitochondrial fusion"/>
    <property type="evidence" value="ECO:0007669"/>
    <property type="project" value="TreeGrafter"/>
</dbReference>
<sequence>MGRFLLCYIVLSSTTFLNIMASSSSENGNGLLLYLHNYSFYAQKVMIALFEKKLPFKQSAVDITSGENYKPWFLEINPRGEVPVLKDGVKIIPDSGRIIDYLEDNFSNGDHPRLIPQDPVQKQKMNNFREMIDRINGNIVTIGTFYHPDLAQNQKYPFIAPVRKVMKADFEKNGEKLRKIAEENPKYKDVLIQKAEASEKTRELVANKESFIKYLDQVDETLSAVESELTSHSDPESWLISKEFTIADVGLTMLLERLNLVGLAHRYWEAGVRPQVTDYFKRVQLRESYKNTIPGMMFHIKALVGFKVIAGIGLALILVGLGGGFIIWKRCTKSS</sequence>
<accession>A0A9P0HAN4</accession>
<dbReference type="PANTHER" id="PTHR44188">
    <property type="entry name" value="GDAP1, ISOFORM A"/>
    <property type="match status" value="1"/>
</dbReference>
<organism evidence="5 6">
    <name type="scientific">Nezara viridula</name>
    <name type="common">Southern green stink bug</name>
    <name type="synonym">Cimex viridulus</name>
    <dbReference type="NCBI Taxonomy" id="85310"/>
    <lineage>
        <taxon>Eukaryota</taxon>
        <taxon>Metazoa</taxon>
        <taxon>Ecdysozoa</taxon>
        <taxon>Arthropoda</taxon>
        <taxon>Hexapoda</taxon>
        <taxon>Insecta</taxon>
        <taxon>Pterygota</taxon>
        <taxon>Neoptera</taxon>
        <taxon>Paraneoptera</taxon>
        <taxon>Hemiptera</taxon>
        <taxon>Heteroptera</taxon>
        <taxon>Panheteroptera</taxon>
        <taxon>Pentatomomorpha</taxon>
        <taxon>Pentatomoidea</taxon>
        <taxon>Pentatomidae</taxon>
        <taxon>Pentatominae</taxon>
        <taxon>Nezara</taxon>
    </lineage>
</organism>
<dbReference type="InterPro" id="IPR036282">
    <property type="entry name" value="Glutathione-S-Trfase_C_sf"/>
</dbReference>
<feature type="transmembrane region" description="Helical" evidence="2">
    <location>
        <begin position="304"/>
        <end position="328"/>
    </location>
</feature>
<dbReference type="AlphaFoldDB" id="A0A9P0HAN4"/>
<dbReference type="Pfam" id="PF13417">
    <property type="entry name" value="GST_N_3"/>
    <property type="match status" value="1"/>
</dbReference>
<name>A0A9P0HAN4_NEZVI</name>
<proteinExistence type="inferred from homology"/>
<dbReference type="OrthoDB" id="249703at2759"/>
<feature type="signal peptide" evidence="3">
    <location>
        <begin position="1"/>
        <end position="21"/>
    </location>
</feature>
<dbReference type="InterPro" id="IPR036249">
    <property type="entry name" value="Thioredoxin-like_sf"/>
</dbReference>
<reference evidence="5" key="1">
    <citation type="submission" date="2022-01" db="EMBL/GenBank/DDBJ databases">
        <authorList>
            <person name="King R."/>
        </authorList>
    </citation>
    <scope>NUCLEOTIDE SEQUENCE</scope>
</reference>
<dbReference type="InterPro" id="IPR004045">
    <property type="entry name" value="Glutathione_S-Trfase_N"/>
</dbReference>
<feature type="chain" id="PRO_5040241640" description="GST N-terminal domain-containing protein" evidence="3">
    <location>
        <begin position="22"/>
        <end position="335"/>
    </location>
</feature>
<evidence type="ECO:0000313" key="5">
    <source>
        <dbReference type="EMBL" id="CAH1398743.1"/>
    </source>
</evidence>
<dbReference type="Gene3D" id="1.20.1050.10">
    <property type="match status" value="1"/>
</dbReference>
<dbReference type="GO" id="GO:0000266">
    <property type="term" value="P:mitochondrial fission"/>
    <property type="evidence" value="ECO:0007669"/>
    <property type="project" value="TreeGrafter"/>
</dbReference>
<evidence type="ECO:0000256" key="3">
    <source>
        <dbReference type="SAM" id="SignalP"/>
    </source>
</evidence>
<evidence type="ECO:0000313" key="6">
    <source>
        <dbReference type="Proteomes" id="UP001152798"/>
    </source>
</evidence>
<dbReference type="PANTHER" id="PTHR44188:SF1">
    <property type="entry name" value="GDAP1, ISOFORM A"/>
    <property type="match status" value="1"/>
</dbReference>
<dbReference type="GO" id="GO:0005741">
    <property type="term" value="C:mitochondrial outer membrane"/>
    <property type="evidence" value="ECO:0007669"/>
    <property type="project" value="TreeGrafter"/>
</dbReference>
<protein>
    <recommendedName>
        <fullName evidence="4">GST N-terminal domain-containing protein</fullName>
    </recommendedName>
</protein>
<dbReference type="Pfam" id="PF13410">
    <property type="entry name" value="GST_C_2"/>
    <property type="match status" value="1"/>
</dbReference>
<dbReference type="EMBL" id="OV725080">
    <property type="protein sequence ID" value="CAH1398743.1"/>
    <property type="molecule type" value="Genomic_DNA"/>
</dbReference>
<evidence type="ECO:0000256" key="1">
    <source>
        <dbReference type="ARBA" id="ARBA00007409"/>
    </source>
</evidence>
<evidence type="ECO:0000256" key="2">
    <source>
        <dbReference type="SAM" id="Phobius"/>
    </source>
</evidence>
<keyword evidence="2" id="KW-0812">Transmembrane</keyword>
<dbReference type="CDD" id="cd00570">
    <property type="entry name" value="GST_N_family"/>
    <property type="match status" value="1"/>
</dbReference>
<gene>
    <name evidence="5" type="ORF">NEZAVI_LOCUS8338</name>
</gene>
<keyword evidence="2" id="KW-1133">Transmembrane helix</keyword>
<dbReference type="SFLD" id="SFLDG00358">
    <property type="entry name" value="Main_(cytGST)"/>
    <property type="match status" value="1"/>
</dbReference>
<keyword evidence="6" id="KW-1185">Reference proteome</keyword>
<dbReference type="SUPFAM" id="SSF47616">
    <property type="entry name" value="GST C-terminal domain-like"/>
    <property type="match status" value="1"/>
</dbReference>
<dbReference type="PROSITE" id="PS50404">
    <property type="entry name" value="GST_NTER"/>
    <property type="match status" value="1"/>
</dbReference>
<dbReference type="GO" id="GO:0006626">
    <property type="term" value="P:protein targeting to mitochondrion"/>
    <property type="evidence" value="ECO:0007669"/>
    <property type="project" value="TreeGrafter"/>
</dbReference>